<dbReference type="EMBL" id="FWDO01000005">
    <property type="protein sequence ID" value="SLM19153.1"/>
    <property type="molecule type" value="Genomic_DNA"/>
</dbReference>
<name>A0A3P3XT89_9SPIR</name>
<dbReference type="AlphaFoldDB" id="A0A3P3XT89"/>
<accession>A0A3P3XT89</accession>
<organism evidence="1">
    <name type="scientific">uncultured spirochete</name>
    <dbReference type="NCBI Taxonomy" id="156406"/>
    <lineage>
        <taxon>Bacteria</taxon>
        <taxon>Pseudomonadati</taxon>
        <taxon>Spirochaetota</taxon>
        <taxon>Spirochaetia</taxon>
        <taxon>Spirochaetales</taxon>
        <taxon>environmental samples</taxon>
    </lineage>
</organism>
<protein>
    <submittedName>
        <fullName evidence="1">Uncharacterized protein</fullName>
    </submittedName>
</protein>
<evidence type="ECO:0000313" key="1">
    <source>
        <dbReference type="EMBL" id="SLM19153.1"/>
    </source>
</evidence>
<proteinExistence type="predicted"/>
<gene>
    <name evidence="1" type="ORF">SPIRO4BDMA_50668</name>
</gene>
<reference evidence="1" key="1">
    <citation type="submission" date="2017-02" db="EMBL/GenBank/DDBJ databases">
        <authorList>
            <person name="Regsiter A."/>
            <person name="William W."/>
        </authorList>
    </citation>
    <scope>NUCLEOTIDE SEQUENCE</scope>
    <source>
        <strain evidence="1">BdmA 4</strain>
    </source>
</reference>
<sequence>MRLTALSRGTRDEIGTVFDRLEPVLQNYENEGFTWKNTGSIENACIQF</sequence>